<proteinExistence type="predicted"/>
<organism evidence="4">
    <name type="scientific">freshwater metagenome</name>
    <dbReference type="NCBI Taxonomy" id="449393"/>
    <lineage>
        <taxon>unclassified sequences</taxon>
        <taxon>metagenomes</taxon>
        <taxon>ecological metagenomes</taxon>
    </lineage>
</organism>
<dbReference type="PANTHER" id="PTHR43046">
    <property type="entry name" value="GDP-MANNOSE MANNOSYL HYDROLASE"/>
    <property type="match status" value="1"/>
</dbReference>
<dbReference type="PROSITE" id="PS51462">
    <property type="entry name" value="NUDIX"/>
    <property type="match status" value="1"/>
</dbReference>
<evidence type="ECO:0000256" key="2">
    <source>
        <dbReference type="ARBA" id="ARBA00022801"/>
    </source>
</evidence>
<reference evidence="4" key="1">
    <citation type="submission" date="2020-05" db="EMBL/GenBank/DDBJ databases">
        <authorList>
            <person name="Chiriac C."/>
            <person name="Salcher M."/>
            <person name="Ghai R."/>
            <person name="Kavagutti S V."/>
        </authorList>
    </citation>
    <scope>NUCLEOTIDE SEQUENCE</scope>
</reference>
<dbReference type="PRINTS" id="PR00502">
    <property type="entry name" value="NUDIXFAMILY"/>
</dbReference>
<dbReference type="EMBL" id="CAEZXK010000029">
    <property type="protein sequence ID" value="CAB4691379.1"/>
    <property type="molecule type" value="Genomic_DNA"/>
</dbReference>
<dbReference type="PROSITE" id="PS00893">
    <property type="entry name" value="NUDIX_BOX"/>
    <property type="match status" value="1"/>
</dbReference>
<dbReference type="PANTHER" id="PTHR43046:SF14">
    <property type="entry name" value="MUTT_NUDIX FAMILY PROTEIN"/>
    <property type="match status" value="1"/>
</dbReference>
<dbReference type="CDD" id="cd03673">
    <property type="entry name" value="NUDIX_Ap6A_hydrolase"/>
    <property type="match status" value="1"/>
</dbReference>
<evidence type="ECO:0000259" key="3">
    <source>
        <dbReference type="PROSITE" id="PS51462"/>
    </source>
</evidence>
<sequence>MSERQPGTPRPRVAETSAGGFVLNSDGSFRVALIGRLNRGNRIDWCVPKGHPEGNETSEQAAVREIAEETGLIAEILEHLGDIEYEFQTPEKTIVKTVHHFLLQQTGGHLTIENDPDQEAVDVRWFALDELEKQLTHANERRLARKVIEWARAEE</sequence>
<accession>A0A6J6NXL9</accession>
<name>A0A6J6NXL9_9ZZZZ</name>
<evidence type="ECO:0000313" key="4">
    <source>
        <dbReference type="EMBL" id="CAB4691379.1"/>
    </source>
</evidence>
<dbReference type="SUPFAM" id="SSF55811">
    <property type="entry name" value="Nudix"/>
    <property type="match status" value="1"/>
</dbReference>
<feature type="domain" description="Nudix hydrolase" evidence="3">
    <location>
        <begin position="13"/>
        <end position="149"/>
    </location>
</feature>
<dbReference type="InterPro" id="IPR000086">
    <property type="entry name" value="NUDIX_hydrolase_dom"/>
</dbReference>
<comment type="cofactor">
    <cofactor evidence="1">
        <name>Mg(2+)</name>
        <dbReference type="ChEBI" id="CHEBI:18420"/>
    </cofactor>
</comment>
<dbReference type="InterPro" id="IPR020084">
    <property type="entry name" value="NUDIX_hydrolase_CS"/>
</dbReference>
<dbReference type="InterPro" id="IPR020476">
    <property type="entry name" value="Nudix_hydrolase"/>
</dbReference>
<keyword evidence="2" id="KW-0378">Hydrolase</keyword>
<dbReference type="Pfam" id="PF00293">
    <property type="entry name" value="NUDIX"/>
    <property type="match status" value="1"/>
</dbReference>
<protein>
    <submittedName>
        <fullName evidence="4">Unannotated protein</fullName>
    </submittedName>
</protein>
<dbReference type="AlphaFoldDB" id="A0A6J6NXL9"/>
<evidence type="ECO:0000256" key="1">
    <source>
        <dbReference type="ARBA" id="ARBA00001946"/>
    </source>
</evidence>
<dbReference type="GO" id="GO:0016787">
    <property type="term" value="F:hydrolase activity"/>
    <property type="evidence" value="ECO:0007669"/>
    <property type="project" value="UniProtKB-KW"/>
</dbReference>
<gene>
    <name evidence="4" type="ORF">UFOPK2370_00984</name>
</gene>
<dbReference type="Gene3D" id="3.90.79.10">
    <property type="entry name" value="Nucleoside Triphosphate Pyrophosphohydrolase"/>
    <property type="match status" value="1"/>
</dbReference>
<dbReference type="InterPro" id="IPR015797">
    <property type="entry name" value="NUDIX_hydrolase-like_dom_sf"/>
</dbReference>